<proteinExistence type="predicted"/>
<dbReference type="PANTHER" id="PTHR39166:SF1">
    <property type="entry name" value="BLL1166 PROTEIN"/>
    <property type="match status" value="1"/>
</dbReference>
<dbReference type="InterPro" id="IPR016181">
    <property type="entry name" value="Acyl_CoA_acyltransferase"/>
</dbReference>
<evidence type="ECO:0000313" key="3">
    <source>
        <dbReference type="Proteomes" id="UP000248311"/>
    </source>
</evidence>
<comment type="caution">
    <text evidence="2">The sequence shown here is derived from an EMBL/GenBank/DDBJ whole genome shotgun (WGS) entry which is preliminary data.</text>
</comment>
<evidence type="ECO:0000313" key="2">
    <source>
        <dbReference type="EMBL" id="PYE84913.1"/>
    </source>
</evidence>
<keyword evidence="3" id="KW-1185">Reference proteome</keyword>
<dbReference type="Pfam" id="PF00583">
    <property type="entry name" value="Acetyltransf_1"/>
    <property type="match status" value="1"/>
</dbReference>
<dbReference type="Proteomes" id="UP000248311">
    <property type="component" value="Unassembled WGS sequence"/>
</dbReference>
<sequence length="354" mass="38556">MDAAAPGEAGLEARLVKIVRACPELMAAFRAARALDLPDWWIVSGALYGAVWNQLTGRPALQGVKDIDLFYFDPDTSWEAEDRVIRRAAPCFAAQPPVEVRNQARVHLWFEDHFGHARAPLTSARDGIDHFASATHCIGMRLRADEGFDIYAPYGLADIFALRVLPNTLLPNRATHEGKAARHKALWPELTVIPWPPEDAPRCLGPVDPALPQALALIHRSFAYMEGRIDPPSSVHRLTLAALQGQAQDGEVWGIGTPLRACAIFTPQEDALYLGKIAVDAAARGAGLARRLIEAAAERAKALSLPRLRLQSRVELTANHAAFAAMGFNEVARRAHPGYGAPTSITFEKALPEA</sequence>
<dbReference type="Gene3D" id="3.40.630.30">
    <property type="match status" value="1"/>
</dbReference>
<protein>
    <recommendedName>
        <fullName evidence="1">N-acetyltransferase domain-containing protein</fullName>
    </recommendedName>
</protein>
<dbReference type="EMBL" id="QJTE01000002">
    <property type="protein sequence ID" value="PYE84913.1"/>
    <property type="molecule type" value="Genomic_DNA"/>
</dbReference>
<reference evidence="2 3" key="1">
    <citation type="submission" date="2018-06" db="EMBL/GenBank/DDBJ databases">
        <title>Genomic Encyclopedia of Type Strains, Phase III (KMG-III): the genomes of soil and plant-associated and newly described type strains.</title>
        <authorList>
            <person name="Whitman W."/>
        </authorList>
    </citation>
    <scope>NUCLEOTIDE SEQUENCE [LARGE SCALE GENOMIC DNA]</scope>
    <source>
        <strain evidence="2 3">CECT 9025</strain>
    </source>
</reference>
<dbReference type="AlphaFoldDB" id="A0A318STA0"/>
<dbReference type="InterPro" id="IPR009267">
    <property type="entry name" value="NTP_transf_6"/>
</dbReference>
<evidence type="ECO:0000259" key="1">
    <source>
        <dbReference type="PROSITE" id="PS51186"/>
    </source>
</evidence>
<accession>A0A318STA0</accession>
<dbReference type="InterPro" id="IPR000182">
    <property type="entry name" value="GNAT_dom"/>
</dbReference>
<dbReference type="Pfam" id="PF06042">
    <property type="entry name" value="NTP_transf_6"/>
    <property type="match status" value="1"/>
</dbReference>
<gene>
    <name evidence="2" type="ORF">DFP88_102717</name>
</gene>
<dbReference type="PROSITE" id="PS51186">
    <property type="entry name" value="GNAT"/>
    <property type="match status" value="1"/>
</dbReference>
<dbReference type="GO" id="GO:0016747">
    <property type="term" value="F:acyltransferase activity, transferring groups other than amino-acyl groups"/>
    <property type="evidence" value="ECO:0007669"/>
    <property type="project" value="InterPro"/>
</dbReference>
<feature type="domain" description="N-acetyltransferase" evidence="1">
    <location>
        <begin position="190"/>
        <end position="352"/>
    </location>
</feature>
<dbReference type="RefSeq" id="WP_220032304.1">
    <property type="nucleotide sequence ID" value="NZ_QJTE01000002.1"/>
</dbReference>
<name>A0A318STA0_9RHOB</name>
<organism evidence="2 3">
    <name type="scientific">Pseudoroseicyclus aestuarii</name>
    <dbReference type="NCBI Taxonomy" id="1795041"/>
    <lineage>
        <taxon>Bacteria</taxon>
        <taxon>Pseudomonadati</taxon>
        <taxon>Pseudomonadota</taxon>
        <taxon>Alphaproteobacteria</taxon>
        <taxon>Rhodobacterales</taxon>
        <taxon>Paracoccaceae</taxon>
        <taxon>Pseudoroseicyclus</taxon>
    </lineage>
</organism>
<dbReference type="PANTHER" id="PTHR39166">
    <property type="entry name" value="BLL1166 PROTEIN"/>
    <property type="match status" value="1"/>
</dbReference>
<dbReference type="SUPFAM" id="SSF55729">
    <property type="entry name" value="Acyl-CoA N-acyltransferases (Nat)"/>
    <property type="match status" value="1"/>
</dbReference>